<dbReference type="InterPro" id="IPR001920">
    <property type="entry name" value="Asp/Glu_race"/>
</dbReference>
<keyword evidence="5 7" id="KW-0413">Isomerase</keyword>
<evidence type="ECO:0000256" key="3">
    <source>
        <dbReference type="ARBA" id="ARBA00022960"/>
    </source>
</evidence>
<dbReference type="RefSeq" id="WP_322878151.1">
    <property type="nucleotide sequence ID" value="NZ_JAVMIP010000007.1"/>
</dbReference>
<reference evidence="9" key="1">
    <citation type="submission" date="2023-07" db="EMBL/GenBank/DDBJ databases">
        <authorList>
            <person name="Luz R."/>
            <person name="Cordeiro R."/>
            <person name="Fonseca A."/>
            <person name="Goncalves V."/>
        </authorList>
    </citation>
    <scope>NUCLEOTIDE SEQUENCE [LARGE SCALE GENOMIC DNA]</scope>
    <source>
        <strain evidence="9">BACA0444</strain>
    </source>
</reference>
<dbReference type="Gene3D" id="3.40.50.1860">
    <property type="match status" value="2"/>
</dbReference>
<proteinExistence type="inferred from homology"/>
<keyword evidence="3 7" id="KW-0133">Cell shape</keyword>
<evidence type="ECO:0000313" key="8">
    <source>
        <dbReference type="EMBL" id="MDS3860892.1"/>
    </source>
</evidence>
<feature type="active site" description="Proton donor/acceptor" evidence="7">
    <location>
        <position position="193"/>
    </location>
</feature>
<comment type="catalytic activity">
    <reaction evidence="1 7">
        <text>L-glutamate = D-glutamate</text>
        <dbReference type="Rhea" id="RHEA:12813"/>
        <dbReference type="ChEBI" id="CHEBI:29985"/>
        <dbReference type="ChEBI" id="CHEBI:29986"/>
        <dbReference type="EC" id="5.1.1.3"/>
    </reaction>
</comment>
<dbReference type="GO" id="GO:0008881">
    <property type="term" value="F:glutamate racemase activity"/>
    <property type="evidence" value="ECO:0007669"/>
    <property type="project" value="UniProtKB-UniRule"/>
</dbReference>
<comment type="similarity">
    <text evidence="7">Belongs to the aspartate/glutamate racemases family.</text>
</comment>
<dbReference type="GO" id="GO:0071555">
    <property type="term" value="P:cell wall organization"/>
    <property type="evidence" value="ECO:0007669"/>
    <property type="project" value="UniProtKB-KW"/>
</dbReference>
<dbReference type="FunFam" id="3.40.50.1860:FF:000001">
    <property type="entry name" value="Glutamate racemase"/>
    <property type="match status" value="1"/>
</dbReference>
<gene>
    <name evidence="7 8" type="primary">murI</name>
    <name evidence="8" type="ORF">RIF25_08700</name>
</gene>
<feature type="binding site" evidence="7">
    <location>
        <begin position="53"/>
        <end position="54"/>
    </location>
    <ligand>
        <name>substrate</name>
    </ligand>
</feature>
<keyword evidence="6 7" id="KW-0961">Cell wall biogenesis/degradation</keyword>
<feature type="binding site" evidence="7">
    <location>
        <begin position="21"/>
        <end position="22"/>
    </location>
    <ligand>
        <name>substrate</name>
    </ligand>
</feature>
<evidence type="ECO:0000256" key="2">
    <source>
        <dbReference type="ARBA" id="ARBA00013090"/>
    </source>
</evidence>
<accession>A0AAE4JZJ0</accession>
<dbReference type="GO" id="GO:0008360">
    <property type="term" value="P:regulation of cell shape"/>
    <property type="evidence" value="ECO:0007669"/>
    <property type="project" value="UniProtKB-KW"/>
</dbReference>
<sequence length="291" mass="32275">MNNWRRSSYRNISAGWIGVFDSGLGGLTVLKALQAQLPHESFLYFGDTAHLPYGERSAAEIITFVRQILAWMQQSGVKLGVMACNTSSALALEQVRREFDFPIIGLILPAAQVAVKKGKRIGIMATSATVNSQSYPQALQEQKPTIQVCQVACPEFVPLIEQNRCQDPYLRQVAQAYLEPLIEFGLDTLIYGCTHYPHIADVITPLLPPQVRQIDPAQAVAQAAIQELELLGLRQYRRERGTAKFAVSGNPEQFAHLASRWLGYYPYVEKVDLTAIHLSHVSMTVPPTPAS</sequence>
<feature type="active site" description="Proton donor/acceptor" evidence="7">
    <location>
        <position position="84"/>
    </location>
</feature>
<dbReference type="InterPro" id="IPR018187">
    <property type="entry name" value="Asp/Glu_racemase_AS_1"/>
</dbReference>
<dbReference type="Proteomes" id="UP001268256">
    <property type="component" value="Unassembled WGS sequence"/>
</dbReference>
<dbReference type="EMBL" id="JAVMIP010000007">
    <property type="protein sequence ID" value="MDS3860892.1"/>
    <property type="molecule type" value="Genomic_DNA"/>
</dbReference>
<evidence type="ECO:0000256" key="5">
    <source>
        <dbReference type="ARBA" id="ARBA00023235"/>
    </source>
</evidence>
<dbReference type="InterPro" id="IPR004391">
    <property type="entry name" value="Glu_race"/>
</dbReference>
<evidence type="ECO:0000313" key="9">
    <source>
        <dbReference type="Proteomes" id="UP001268256"/>
    </source>
</evidence>
<evidence type="ECO:0000256" key="1">
    <source>
        <dbReference type="ARBA" id="ARBA00001602"/>
    </source>
</evidence>
<dbReference type="InterPro" id="IPR015942">
    <property type="entry name" value="Asp/Glu/hydantoin_racemase"/>
</dbReference>
<dbReference type="PANTHER" id="PTHR21198:SF2">
    <property type="entry name" value="GLUTAMATE RACEMASE"/>
    <property type="match status" value="1"/>
</dbReference>
<dbReference type="NCBIfam" id="TIGR00067">
    <property type="entry name" value="glut_race"/>
    <property type="match status" value="1"/>
</dbReference>
<dbReference type="AlphaFoldDB" id="A0AAE4JZJ0"/>
<dbReference type="PROSITE" id="PS00923">
    <property type="entry name" value="ASP_GLU_RACEMASE_1"/>
    <property type="match status" value="1"/>
</dbReference>
<comment type="caution">
    <text evidence="8">The sequence shown here is derived from an EMBL/GenBank/DDBJ whole genome shotgun (WGS) entry which is preliminary data.</text>
</comment>
<name>A0AAE4JZJ0_9CYAN</name>
<dbReference type="PANTHER" id="PTHR21198">
    <property type="entry name" value="GLUTAMATE RACEMASE"/>
    <property type="match status" value="1"/>
</dbReference>
<dbReference type="HAMAP" id="MF_00258">
    <property type="entry name" value="Glu_racemase"/>
    <property type="match status" value="1"/>
</dbReference>
<evidence type="ECO:0000256" key="4">
    <source>
        <dbReference type="ARBA" id="ARBA00022984"/>
    </source>
</evidence>
<feature type="binding site" evidence="7">
    <location>
        <begin position="85"/>
        <end position="86"/>
    </location>
    <ligand>
        <name>substrate</name>
    </ligand>
</feature>
<dbReference type="SUPFAM" id="SSF53681">
    <property type="entry name" value="Aspartate/glutamate racemase"/>
    <property type="match status" value="2"/>
</dbReference>
<dbReference type="PROSITE" id="PS00924">
    <property type="entry name" value="ASP_GLU_RACEMASE_2"/>
    <property type="match status" value="1"/>
</dbReference>
<comment type="function">
    <text evidence="7">Provides the (R)-glutamate required for cell wall biosynthesis.</text>
</comment>
<keyword evidence="9" id="KW-1185">Reference proteome</keyword>
<dbReference type="Pfam" id="PF01177">
    <property type="entry name" value="Asp_Glu_race"/>
    <property type="match status" value="1"/>
</dbReference>
<evidence type="ECO:0000256" key="7">
    <source>
        <dbReference type="HAMAP-Rule" id="MF_00258"/>
    </source>
</evidence>
<dbReference type="InterPro" id="IPR033134">
    <property type="entry name" value="Asp/Glu_racemase_AS_2"/>
</dbReference>
<dbReference type="EC" id="5.1.1.3" evidence="2 7"/>
<feature type="binding site" evidence="7">
    <location>
        <begin position="194"/>
        <end position="195"/>
    </location>
    <ligand>
        <name>substrate</name>
    </ligand>
</feature>
<dbReference type="GO" id="GO:0009252">
    <property type="term" value="P:peptidoglycan biosynthetic process"/>
    <property type="evidence" value="ECO:0007669"/>
    <property type="project" value="UniProtKB-UniRule"/>
</dbReference>
<organism evidence="8 9">
    <name type="scientific">Pseudocalidococcus azoricus BACA0444</name>
    <dbReference type="NCBI Taxonomy" id="2918990"/>
    <lineage>
        <taxon>Bacteria</taxon>
        <taxon>Bacillati</taxon>
        <taxon>Cyanobacteriota</taxon>
        <taxon>Cyanophyceae</taxon>
        <taxon>Acaryochloridales</taxon>
        <taxon>Thermosynechococcaceae</taxon>
        <taxon>Pseudocalidococcus</taxon>
        <taxon>Pseudocalidococcus azoricus</taxon>
    </lineage>
</organism>
<protein>
    <recommendedName>
        <fullName evidence="2 7">Glutamate racemase</fullName>
        <ecNumber evidence="2 7">5.1.1.3</ecNumber>
    </recommendedName>
</protein>
<evidence type="ECO:0000256" key="6">
    <source>
        <dbReference type="ARBA" id="ARBA00023316"/>
    </source>
</evidence>
<comment type="pathway">
    <text evidence="7">Cell wall biogenesis; peptidoglycan biosynthesis.</text>
</comment>
<keyword evidence="4 7" id="KW-0573">Peptidoglycan synthesis</keyword>